<dbReference type="OrthoDB" id="5965825at2"/>
<name>A0A4U0Z875_9ALTE</name>
<evidence type="ECO:0000313" key="2">
    <source>
        <dbReference type="EMBL" id="TKB00834.1"/>
    </source>
</evidence>
<dbReference type="RefSeq" id="WP_136783827.1">
    <property type="nucleotide sequence ID" value="NZ_SWCO01000012.1"/>
</dbReference>
<evidence type="ECO:0000313" key="3">
    <source>
        <dbReference type="Proteomes" id="UP000305471"/>
    </source>
</evidence>
<dbReference type="AlphaFoldDB" id="A0A4U0Z875"/>
<dbReference type="EMBL" id="SWCO01000012">
    <property type="protein sequence ID" value="TKB00834.1"/>
    <property type="molecule type" value="Genomic_DNA"/>
</dbReference>
<reference evidence="2 3" key="1">
    <citation type="submission" date="2019-04" db="EMBL/GenBank/DDBJ databases">
        <title>Alteromonas portus sp. nov., an alginate lyase-excreting marine bacterium.</title>
        <authorList>
            <person name="Huang H."/>
            <person name="Mo K."/>
            <person name="Bao S."/>
        </authorList>
    </citation>
    <scope>NUCLEOTIDE SEQUENCE [LARGE SCALE GENOMIC DNA]</scope>
    <source>
        <strain evidence="2 3">HB161718</strain>
    </source>
</reference>
<accession>A0A4U0Z875</accession>
<feature type="chain" id="PRO_5020595723" description="Cohesin domain-containing protein" evidence="1">
    <location>
        <begin position="29"/>
        <end position="281"/>
    </location>
</feature>
<dbReference type="Proteomes" id="UP000305471">
    <property type="component" value="Unassembled WGS sequence"/>
</dbReference>
<evidence type="ECO:0008006" key="4">
    <source>
        <dbReference type="Google" id="ProtNLM"/>
    </source>
</evidence>
<keyword evidence="1" id="KW-0732">Signal</keyword>
<evidence type="ECO:0000256" key="1">
    <source>
        <dbReference type="SAM" id="SignalP"/>
    </source>
</evidence>
<sequence>MMFTAMKFRQLTTVVAATALLLFSTAQAQVVTPATLTVDDNKIQAKLTLTSLIEVDLTVEFENSIGLNANNFDITAELLDPTDLTITDRLPSALTSAVSGFPVLVSISPKTDAGFGFEGLAMVELYTKAIHYTPTIPWRLFTSHDGGQFEDITVLMSSGSIRARGSTGQFSDFIILLDNRPSTTVINDKVASISTTLNDNRDKITALLETAIDSGVNDIQSALAVNDDDAALVAVDSLIALIDNASGSEIADVWRSSGDVVNVKGLLLTQLQTLRFSLRTL</sequence>
<keyword evidence="3" id="KW-1185">Reference proteome</keyword>
<proteinExistence type="predicted"/>
<feature type="signal peptide" evidence="1">
    <location>
        <begin position="1"/>
        <end position="28"/>
    </location>
</feature>
<dbReference type="Pfam" id="PF20396">
    <property type="entry name" value="DUF6689"/>
    <property type="match status" value="1"/>
</dbReference>
<comment type="caution">
    <text evidence="2">The sequence shown here is derived from an EMBL/GenBank/DDBJ whole genome shotgun (WGS) entry which is preliminary data.</text>
</comment>
<gene>
    <name evidence="2" type="ORF">E5672_19415</name>
</gene>
<protein>
    <recommendedName>
        <fullName evidence="4">Cohesin domain-containing protein</fullName>
    </recommendedName>
</protein>
<dbReference type="InterPro" id="IPR046511">
    <property type="entry name" value="DUF6689"/>
</dbReference>
<organism evidence="2 3">
    <name type="scientific">Alteromonas portus</name>
    <dbReference type="NCBI Taxonomy" id="2565549"/>
    <lineage>
        <taxon>Bacteria</taxon>
        <taxon>Pseudomonadati</taxon>
        <taxon>Pseudomonadota</taxon>
        <taxon>Gammaproteobacteria</taxon>
        <taxon>Alteromonadales</taxon>
        <taxon>Alteromonadaceae</taxon>
        <taxon>Alteromonas/Salinimonas group</taxon>
        <taxon>Alteromonas</taxon>
    </lineage>
</organism>